<evidence type="ECO:0000256" key="3">
    <source>
        <dbReference type="ARBA" id="ARBA00023125"/>
    </source>
</evidence>
<dbReference type="GO" id="GO:0043565">
    <property type="term" value="F:sequence-specific DNA binding"/>
    <property type="evidence" value="ECO:0007669"/>
    <property type="project" value="TreeGrafter"/>
</dbReference>
<dbReference type="InterPro" id="IPR036390">
    <property type="entry name" value="WH_DNA-bd_sf"/>
</dbReference>
<accession>A0A3P3E5I0</accession>
<sequence>MPANTKIWRSHNIVLSGGHMNLRQIEVFRAVMLAGSVTDAARLLHVSQPGISRMLAHIELQLGLRLFERKKGRLLPTPEAQALHEEVSEVYGGIRRVTERAEELKSGARLSLRVLASPSTALVAVPRAVAALASEYPAARIYLETLPTREMLGRLIRREADLAISTIPTDNALLASKAIGQWRLVCVFPRGHALSSKRLLRPRDVLNERLISFSQDTPQGRIIADWCASSQVEAASSVEVRSGQMACALAACGAGIAIVDDLTARACRSDELDFRPIVGSPTLGIFALAHEGFAPSVLGKRMIELAAASLKQAGRG</sequence>
<dbReference type="RefSeq" id="WP_124961671.1">
    <property type="nucleotide sequence ID" value="NZ_RQXU01000029.1"/>
</dbReference>
<name>A0A3P3E5I0_9BURK</name>
<dbReference type="InterPro" id="IPR000847">
    <property type="entry name" value="LysR_HTH_N"/>
</dbReference>
<keyword evidence="2" id="KW-0805">Transcription regulation</keyword>
<dbReference type="Pfam" id="PF00126">
    <property type="entry name" value="HTH_1"/>
    <property type="match status" value="1"/>
</dbReference>
<dbReference type="SUPFAM" id="SSF46785">
    <property type="entry name" value="Winged helix' DNA-binding domain"/>
    <property type="match status" value="1"/>
</dbReference>
<dbReference type="Pfam" id="PF03466">
    <property type="entry name" value="LysR_substrate"/>
    <property type="match status" value="1"/>
</dbReference>
<dbReference type="GO" id="GO:0010628">
    <property type="term" value="P:positive regulation of gene expression"/>
    <property type="evidence" value="ECO:0007669"/>
    <property type="project" value="TreeGrafter"/>
</dbReference>
<dbReference type="InterPro" id="IPR005119">
    <property type="entry name" value="LysR_subst-bd"/>
</dbReference>
<comment type="caution">
    <text evidence="6">The sequence shown here is derived from an EMBL/GenBank/DDBJ whole genome shotgun (WGS) entry which is preliminary data.</text>
</comment>
<dbReference type="PANTHER" id="PTHR30427">
    <property type="entry name" value="TRANSCRIPTIONAL ACTIVATOR PROTEIN LYSR"/>
    <property type="match status" value="1"/>
</dbReference>
<keyword evidence="4" id="KW-0804">Transcription</keyword>
<evidence type="ECO:0000256" key="4">
    <source>
        <dbReference type="ARBA" id="ARBA00023163"/>
    </source>
</evidence>
<dbReference type="Gene3D" id="3.40.190.290">
    <property type="match status" value="1"/>
</dbReference>
<reference evidence="6 7" key="1">
    <citation type="submission" date="2018-11" db="EMBL/GenBank/DDBJ databases">
        <title>The genome of Variovorax sp T529.</title>
        <authorList>
            <person name="Gao J."/>
        </authorList>
    </citation>
    <scope>NUCLEOTIDE SEQUENCE [LARGE SCALE GENOMIC DNA]</scope>
    <source>
        <strain evidence="6 7">T529</strain>
    </source>
</reference>
<evidence type="ECO:0000313" key="6">
    <source>
        <dbReference type="EMBL" id="RRH81589.1"/>
    </source>
</evidence>
<comment type="similarity">
    <text evidence="1">Belongs to the LysR transcriptional regulatory family.</text>
</comment>
<evidence type="ECO:0000313" key="7">
    <source>
        <dbReference type="Proteomes" id="UP000271590"/>
    </source>
</evidence>
<feature type="domain" description="HTH lysR-type" evidence="5">
    <location>
        <begin position="20"/>
        <end position="77"/>
    </location>
</feature>
<dbReference type="EMBL" id="RQXU01000029">
    <property type="protein sequence ID" value="RRH81589.1"/>
    <property type="molecule type" value="Genomic_DNA"/>
</dbReference>
<gene>
    <name evidence="6" type="ORF">EH244_28570</name>
</gene>
<dbReference type="SUPFAM" id="SSF53850">
    <property type="entry name" value="Periplasmic binding protein-like II"/>
    <property type="match status" value="1"/>
</dbReference>
<protein>
    <submittedName>
        <fullName evidence="6">LysR family transcriptional regulator</fullName>
    </submittedName>
</protein>
<dbReference type="AlphaFoldDB" id="A0A3P3E5I0"/>
<dbReference type="PANTHER" id="PTHR30427:SF1">
    <property type="entry name" value="TRANSCRIPTIONAL ACTIVATOR PROTEIN LYSR"/>
    <property type="match status" value="1"/>
</dbReference>
<organism evidence="6 7">
    <name type="scientific">Variovorax beijingensis</name>
    <dbReference type="NCBI Taxonomy" id="2496117"/>
    <lineage>
        <taxon>Bacteria</taxon>
        <taxon>Pseudomonadati</taxon>
        <taxon>Pseudomonadota</taxon>
        <taxon>Betaproteobacteria</taxon>
        <taxon>Burkholderiales</taxon>
        <taxon>Comamonadaceae</taxon>
        <taxon>Variovorax</taxon>
    </lineage>
</organism>
<proteinExistence type="inferred from homology"/>
<dbReference type="GO" id="GO:0003700">
    <property type="term" value="F:DNA-binding transcription factor activity"/>
    <property type="evidence" value="ECO:0007669"/>
    <property type="project" value="InterPro"/>
</dbReference>
<evidence type="ECO:0000259" key="5">
    <source>
        <dbReference type="PROSITE" id="PS50931"/>
    </source>
</evidence>
<keyword evidence="3" id="KW-0238">DNA-binding</keyword>
<evidence type="ECO:0000256" key="1">
    <source>
        <dbReference type="ARBA" id="ARBA00009437"/>
    </source>
</evidence>
<dbReference type="InterPro" id="IPR036388">
    <property type="entry name" value="WH-like_DNA-bd_sf"/>
</dbReference>
<evidence type="ECO:0000256" key="2">
    <source>
        <dbReference type="ARBA" id="ARBA00023015"/>
    </source>
</evidence>
<dbReference type="Gene3D" id="1.10.10.10">
    <property type="entry name" value="Winged helix-like DNA-binding domain superfamily/Winged helix DNA-binding domain"/>
    <property type="match status" value="1"/>
</dbReference>
<dbReference type="PROSITE" id="PS50931">
    <property type="entry name" value="HTH_LYSR"/>
    <property type="match status" value="1"/>
</dbReference>
<dbReference type="Proteomes" id="UP000271590">
    <property type="component" value="Unassembled WGS sequence"/>
</dbReference>
<dbReference type="PRINTS" id="PR00039">
    <property type="entry name" value="HTHLYSR"/>
</dbReference>